<reference evidence="10 11" key="1">
    <citation type="submission" date="2023-05" db="EMBL/GenBank/DDBJ databases">
        <authorList>
            <person name="Guo Y."/>
        </authorList>
    </citation>
    <scope>NUCLEOTIDE SEQUENCE [LARGE SCALE GENOMIC DNA]</scope>
    <source>
        <strain evidence="10 11">GR2756</strain>
    </source>
</reference>
<keyword evidence="5 8" id="KW-0547">Nucleotide-binding</keyword>
<feature type="binding site" evidence="8">
    <location>
        <begin position="227"/>
        <end position="233"/>
    </location>
    <ligand>
        <name>ATP</name>
        <dbReference type="ChEBI" id="CHEBI:30616"/>
    </ligand>
</feature>
<dbReference type="InterPro" id="IPR041739">
    <property type="entry name" value="G5K_ProB"/>
</dbReference>
<dbReference type="SMART" id="SM00359">
    <property type="entry name" value="PUA"/>
    <property type="match status" value="1"/>
</dbReference>
<feature type="binding site" evidence="8">
    <location>
        <position position="164"/>
    </location>
    <ligand>
        <name>substrate</name>
    </ligand>
</feature>
<dbReference type="CDD" id="cd21157">
    <property type="entry name" value="PUA_G5K"/>
    <property type="match status" value="1"/>
</dbReference>
<evidence type="ECO:0000256" key="2">
    <source>
        <dbReference type="ARBA" id="ARBA00022605"/>
    </source>
</evidence>
<name>A0ABU3Q979_9SPHN</name>
<feature type="binding site" evidence="8">
    <location>
        <position position="25"/>
    </location>
    <ligand>
        <name>ATP</name>
        <dbReference type="ChEBI" id="CHEBI:30616"/>
    </ligand>
</feature>
<evidence type="ECO:0000256" key="7">
    <source>
        <dbReference type="ARBA" id="ARBA00022840"/>
    </source>
</evidence>
<dbReference type="InterPro" id="IPR019797">
    <property type="entry name" value="Glutamate_5-kinase_CS"/>
</dbReference>
<dbReference type="Pfam" id="PF01472">
    <property type="entry name" value="PUA"/>
    <property type="match status" value="1"/>
</dbReference>
<comment type="pathway">
    <text evidence="8">Amino-acid biosynthesis; L-proline biosynthesis; L-glutamate 5-semialdehyde from L-glutamate: step 1/2.</text>
</comment>
<keyword evidence="7 8" id="KW-0067">ATP-binding</keyword>
<organism evidence="10 11">
    <name type="scientific">Sphingosinicella rhizophila</name>
    <dbReference type="NCBI Taxonomy" id="3050082"/>
    <lineage>
        <taxon>Bacteria</taxon>
        <taxon>Pseudomonadati</taxon>
        <taxon>Pseudomonadota</taxon>
        <taxon>Alphaproteobacteria</taxon>
        <taxon>Sphingomonadales</taxon>
        <taxon>Sphingosinicellaceae</taxon>
        <taxon>Sphingosinicella</taxon>
    </lineage>
</organism>
<evidence type="ECO:0000256" key="4">
    <source>
        <dbReference type="ARBA" id="ARBA00022679"/>
    </source>
</evidence>
<dbReference type="PANTHER" id="PTHR43654:SF1">
    <property type="entry name" value="ISOPENTENYL PHOSPHATE KINASE"/>
    <property type="match status" value="1"/>
</dbReference>
<evidence type="ECO:0000259" key="9">
    <source>
        <dbReference type="SMART" id="SM00359"/>
    </source>
</evidence>
<evidence type="ECO:0000313" key="11">
    <source>
        <dbReference type="Proteomes" id="UP001259572"/>
    </source>
</evidence>
<dbReference type="InterPro" id="IPR036974">
    <property type="entry name" value="PUA_sf"/>
</dbReference>
<dbReference type="SUPFAM" id="SSF53633">
    <property type="entry name" value="Carbamate kinase-like"/>
    <property type="match status" value="1"/>
</dbReference>
<feature type="binding site" evidence="8">
    <location>
        <position position="152"/>
    </location>
    <ligand>
        <name>substrate</name>
    </ligand>
</feature>
<dbReference type="PRINTS" id="PR00474">
    <property type="entry name" value="GLU5KINASE"/>
</dbReference>
<evidence type="ECO:0000256" key="6">
    <source>
        <dbReference type="ARBA" id="ARBA00022777"/>
    </source>
</evidence>
<dbReference type="InterPro" id="IPR002478">
    <property type="entry name" value="PUA"/>
</dbReference>
<dbReference type="GO" id="GO:0004349">
    <property type="term" value="F:glutamate 5-kinase activity"/>
    <property type="evidence" value="ECO:0007669"/>
    <property type="project" value="UniProtKB-EC"/>
</dbReference>
<comment type="similarity">
    <text evidence="8">Belongs to the glutamate 5-kinase family.</text>
</comment>
<feature type="domain" description="PUA" evidence="9">
    <location>
        <begin position="292"/>
        <end position="374"/>
    </location>
</feature>
<keyword evidence="6 8" id="KW-0418">Kinase</keyword>
<dbReference type="InterPro" id="IPR001048">
    <property type="entry name" value="Asp/Glu/Uridylate_kinase"/>
</dbReference>
<dbReference type="Proteomes" id="UP001259572">
    <property type="component" value="Unassembled WGS sequence"/>
</dbReference>
<dbReference type="SUPFAM" id="SSF88697">
    <property type="entry name" value="PUA domain-like"/>
    <property type="match status" value="1"/>
</dbReference>
<accession>A0ABU3Q979</accession>
<dbReference type="InterPro" id="IPR011529">
    <property type="entry name" value="Glu_5kinase"/>
</dbReference>
<feature type="binding site" evidence="8">
    <location>
        <begin position="184"/>
        <end position="185"/>
    </location>
    <ligand>
        <name>ATP</name>
        <dbReference type="ChEBI" id="CHEBI:30616"/>
    </ligand>
</feature>
<evidence type="ECO:0000256" key="5">
    <source>
        <dbReference type="ARBA" id="ARBA00022741"/>
    </source>
</evidence>
<evidence type="ECO:0000313" key="10">
    <source>
        <dbReference type="EMBL" id="MDT9599963.1"/>
    </source>
</evidence>
<keyword evidence="4 8" id="KW-0808">Transferase</keyword>
<evidence type="ECO:0000256" key="3">
    <source>
        <dbReference type="ARBA" id="ARBA00022650"/>
    </source>
</evidence>
<keyword evidence="2 8" id="KW-0028">Amino-acid biosynthesis</keyword>
<keyword evidence="11" id="KW-1185">Reference proteome</keyword>
<sequence>MIGAGEDEVKMAAALIGAARRITIKIGSSLIIDQAGTGARREWMASVGDDVAALRTQGKQVLLVSSGSVALGRKHLGLKRSQRLAYKQAAAAAGQALLMQAWEAALAPHGIPTAQLLLTIEDTEQRRRWLNARATLDVLLSQGALPVINENDSVATEELRYGDNDRLSARAAQMIRSDLLILLSDVDGLYTADPASEPDASHIPYVEEVDARVEGVATGPARGGVGSGGMRTKLIAARIAANFGCATLIASGHANGPISRLMEGAKATIIAAKGSPASAYKQWIAGALAPAGRVSIDKGALAALASGKSLLPAGVTGVAGNFDRGVCLSILDESGTEIARGITAYNAAEALAILGCNSDMIVERLGYSGPDELIHRDDMVML</sequence>
<comment type="subcellular location">
    <subcellularLocation>
        <location evidence="8">Cytoplasm</location>
    </subcellularLocation>
</comment>
<comment type="catalytic activity">
    <reaction evidence="8">
        <text>L-glutamate + ATP = L-glutamyl 5-phosphate + ADP</text>
        <dbReference type="Rhea" id="RHEA:14877"/>
        <dbReference type="ChEBI" id="CHEBI:29985"/>
        <dbReference type="ChEBI" id="CHEBI:30616"/>
        <dbReference type="ChEBI" id="CHEBI:58274"/>
        <dbReference type="ChEBI" id="CHEBI:456216"/>
        <dbReference type="EC" id="2.7.2.11"/>
    </reaction>
</comment>
<dbReference type="PIRSF" id="PIRSF000729">
    <property type="entry name" value="GK"/>
    <property type="match status" value="1"/>
</dbReference>
<dbReference type="PANTHER" id="PTHR43654">
    <property type="entry name" value="GLUTAMATE 5-KINASE"/>
    <property type="match status" value="1"/>
</dbReference>
<dbReference type="InterPro" id="IPR036393">
    <property type="entry name" value="AceGlu_kinase-like_sf"/>
</dbReference>
<dbReference type="InterPro" id="IPR015947">
    <property type="entry name" value="PUA-like_sf"/>
</dbReference>
<comment type="function">
    <text evidence="8">Catalyzes the transfer of a phosphate group to glutamate to form L-glutamate 5-phosphate.</text>
</comment>
<feature type="binding site" evidence="8">
    <location>
        <position position="66"/>
    </location>
    <ligand>
        <name>substrate</name>
    </ligand>
</feature>
<dbReference type="PROSITE" id="PS50890">
    <property type="entry name" value="PUA"/>
    <property type="match status" value="1"/>
</dbReference>
<dbReference type="Pfam" id="PF00696">
    <property type="entry name" value="AA_kinase"/>
    <property type="match status" value="1"/>
</dbReference>
<keyword evidence="1 8" id="KW-0963">Cytoplasm</keyword>
<proteinExistence type="inferred from homology"/>
<dbReference type="Gene3D" id="2.30.130.10">
    <property type="entry name" value="PUA domain"/>
    <property type="match status" value="1"/>
</dbReference>
<dbReference type="CDD" id="cd04242">
    <property type="entry name" value="AAK_G5K_ProB"/>
    <property type="match status" value="1"/>
</dbReference>
<dbReference type="EC" id="2.7.2.11" evidence="8"/>
<dbReference type="RefSeq" id="WP_315727059.1">
    <property type="nucleotide sequence ID" value="NZ_JAVUPU010000006.1"/>
</dbReference>
<evidence type="ECO:0000256" key="8">
    <source>
        <dbReference type="HAMAP-Rule" id="MF_00456"/>
    </source>
</evidence>
<dbReference type="InterPro" id="IPR005715">
    <property type="entry name" value="Glu_5kinase/COase_Synthase"/>
</dbReference>
<dbReference type="EMBL" id="JAVUPU010000006">
    <property type="protein sequence ID" value="MDT9599963.1"/>
    <property type="molecule type" value="Genomic_DNA"/>
</dbReference>
<evidence type="ECO:0000256" key="1">
    <source>
        <dbReference type="ARBA" id="ARBA00022490"/>
    </source>
</evidence>
<dbReference type="Gene3D" id="3.40.1160.10">
    <property type="entry name" value="Acetylglutamate kinase-like"/>
    <property type="match status" value="2"/>
</dbReference>
<gene>
    <name evidence="8 10" type="primary">proB</name>
    <name evidence="10" type="ORF">RQX22_13455</name>
</gene>
<comment type="caution">
    <text evidence="10">The sequence shown here is derived from an EMBL/GenBank/DDBJ whole genome shotgun (WGS) entry which is preliminary data.</text>
</comment>
<dbReference type="PROSITE" id="PS00902">
    <property type="entry name" value="GLUTAMATE_5_KINASE"/>
    <property type="match status" value="1"/>
</dbReference>
<keyword evidence="3 8" id="KW-0641">Proline biosynthesis</keyword>
<dbReference type="NCBIfam" id="TIGR01027">
    <property type="entry name" value="proB"/>
    <property type="match status" value="1"/>
</dbReference>
<protein>
    <recommendedName>
        <fullName evidence="8">Glutamate 5-kinase</fullName>
        <ecNumber evidence="8">2.7.2.11</ecNumber>
    </recommendedName>
    <alternativeName>
        <fullName evidence="8">Gamma-glutamyl kinase</fullName>
        <shortName evidence="8">GK</shortName>
    </alternativeName>
</protein>
<dbReference type="HAMAP" id="MF_00456">
    <property type="entry name" value="ProB"/>
    <property type="match status" value="1"/>
</dbReference>
<dbReference type="InterPro" id="IPR001057">
    <property type="entry name" value="Glu/AcGlu_kinase"/>
</dbReference>